<evidence type="ECO:0000313" key="5">
    <source>
        <dbReference type="EMBL" id="CAJ1959540.1"/>
    </source>
</evidence>
<dbReference type="AlphaFoldDB" id="A0AAD2PW72"/>
<dbReference type="SUPFAM" id="SSF52058">
    <property type="entry name" value="L domain-like"/>
    <property type="match status" value="1"/>
</dbReference>
<dbReference type="InterPro" id="IPR003591">
    <property type="entry name" value="Leu-rich_rpt_typical-subtyp"/>
</dbReference>
<keyword evidence="4" id="KW-1133">Transmembrane helix</keyword>
<keyword evidence="6" id="KW-1185">Reference proteome</keyword>
<dbReference type="SMART" id="SM00369">
    <property type="entry name" value="LRR_TYP"/>
    <property type="match status" value="4"/>
</dbReference>
<comment type="caution">
    <text evidence="5">The sequence shown here is derived from an EMBL/GenBank/DDBJ whole genome shotgun (WGS) entry which is preliminary data.</text>
</comment>
<keyword evidence="1" id="KW-0433">Leucine-rich repeat</keyword>
<gene>
    <name evidence="5" type="ORF">CYCCA115_LOCUS17961</name>
</gene>
<feature type="compositionally biased region" description="Acidic residues" evidence="3">
    <location>
        <begin position="24"/>
        <end position="37"/>
    </location>
</feature>
<reference evidence="5" key="1">
    <citation type="submission" date="2023-08" db="EMBL/GenBank/DDBJ databases">
        <authorList>
            <person name="Audoor S."/>
            <person name="Bilcke G."/>
        </authorList>
    </citation>
    <scope>NUCLEOTIDE SEQUENCE</scope>
</reference>
<accession>A0AAD2PW72</accession>
<evidence type="ECO:0000256" key="4">
    <source>
        <dbReference type="SAM" id="Phobius"/>
    </source>
</evidence>
<evidence type="ECO:0000256" key="3">
    <source>
        <dbReference type="SAM" id="MobiDB-lite"/>
    </source>
</evidence>
<dbReference type="InterPro" id="IPR001611">
    <property type="entry name" value="Leu-rich_rpt"/>
</dbReference>
<feature type="compositionally biased region" description="Basic and acidic residues" evidence="3">
    <location>
        <begin position="1"/>
        <end position="18"/>
    </location>
</feature>
<proteinExistence type="predicted"/>
<dbReference type="InterPro" id="IPR052941">
    <property type="entry name" value="StomDev_PlantInt_Reg"/>
</dbReference>
<dbReference type="PANTHER" id="PTHR48004">
    <property type="entry name" value="OS01G0149700 PROTEIN"/>
    <property type="match status" value="1"/>
</dbReference>
<dbReference type="PANTHER" id="PTHR48004:SF59">
    <property type="entry name" value="LEUCINE-RICH REPEAT-CONTAINING N-TERMINAL PLANT-TYPE DOMAIN-CONTAINING PROTEIN"/>
    <property type="match status" value="1"/>
</dbReference>
<protein>
    <recommendedName>
        <fullName evidence="7">Leucine-rich repeat-containing N-terminal plant-type domain-containing protein</fullName>
    </recommendedName>
</protein>
<name>A0AAD2PW72_9STRA</name>
<dbReference type="PROSITE" id="PS51450">
    <property type="entry name" value="LRR"/>
    <property type="match status" value="1"/>
</dbReference>
<dbReference type="Gene3D" id="3.80.10.10">
    <property type="entry name" value="Ribonuclease Inhibitor"/>
    <property type="match status" value="2"/>
</dbReference>
<feature type="region of interest" description="Disordered" evidence="3">
    <location>
        <begin position="1"/>
        <end position="90"/>
    </location>
</feature>
<dbReference type="Pfam" id="PF00560">
    <property type="entry name" value="LRR_1"/>
    <property type="match status" value="3"/>
</dbReference>
<keyword evidence="4" id="KW-0472">Membrane</keyword>
<evidence type="ECO:0000313" key="6">
    <source>
        <dbReference type="Proteomes" id="UP001295423"/>
    </source>
</evidence>
<keyword evidence="2" id="KW-0677">Repeat</keyword>
<dbReference type="EMBL" id="CAKOGP040002003">
    <property type="protein sequence ID" value="CAJ1959540.1"/>
    <property type="molecule type" value="Genomic_DNA"/>
</dbReference>
<evidence type="ECO:0008006" key="7">
    <source>
        <dbReference type="Google" id="ProtNLM"/>
    </source>
</evidence>
<evidence type="ECO:0000256" key="2">
    <source>
        <dbReference type="ARBA" id="ARBA00022737"/>
    </source>
</evidence>
<sequence length="597" mass="64847">MSDDSSVERRQEEARMKELLNLAMEEDDSNDNDDVEAMPDIANDKSDSKLSAVSPGGPKPKKPKKPSTRRKLHKKLTESISSSRDSKLTEEDAAKLFGSKQRTSYMAGATDLSDGSFRSDQDIKRSQRRVSQYDLTMTVFVIFSFGGALGLLVLLITPTSTQKAVQIPAKANGALAIGSTSSDCDDIIATLDASQFVNSTALGDEDSPQHQAMHWICEHDPAKLEVDDPAFLTRYALAVLFYGTSGRSPEETSAEETDWIDHENWLTGAGYCSWFGITCVDEEDNLELDSNGEILQIELSQNFLSGSLPPELSAISDAFGFHFDSNFLYGSIPTHFGLLTNLRELWLSDNKLNGLIPIELGNMVELRELAVAANELTGEIPETLSQATHMHSFALEDNHLKGTIPAVIFRSLTALESFHASNNELTGSIPEELYGMITLSTVRLSENELSGSISENLGQMINLESLHLTGNHFTGEIPDVFSNLDVLIECKLGQNELTGGVPVSLGESLALVELAFEGNTLTGDVPDEICALSELGSLEALTADCYTEVESSKGTIDLSNIEGAQLIEAGELGGLINEEEDVVELDGVFCDCCTECF</sequence>
<dbReference type="Proteomes" id="UP001295423">
    <property type="component" value="Unassembled WGS sequence"/>
</dbReference>
<evidence type="ECO:0000256" key="1">
    <source>
        <dbReference type="ARBA" id="ARBA00022614"/>
    </source>
</evidence>
<dbReference type="InterPro" id="IPR032675">
    <property type="entry name" value="LRR_dom_sf"/>
</dbReference>
<dbReference type="FunFam" id="3.80.10.10:FF:000383">
    <property type="entry name" value="Leucine-rich repeat receptor protein kinase EMS1"/>
    <property type="match status" value="2"/>
</dbReference>
<feature type="compositionally biased region" description="Basic residues" evidence="3">
    <location>
        <begin position="59"/>
        <end position="74"/>
    </location>
</feature>
<organism evidence="5 6">
    <name type="scientific">Cylindrotheca closterium</name>
    <dbReference type="NCBI Taxonomy" id="2856"/>
    <lineage>
        <taxon>Eukaryota</taxon>
        <taxon>Sar</taxon>
        <taxon>Stramenopiles</taxon>
        <taxon>Ochrophyta</taxon>
        <taxon>Bacillariophyta</taxon>
        <taxon>Bacillariophyceae</taxon>
        <taxon>Bacillariophycidae</taxon>
        <taxon>Bacillariales</taxon>
        <taxon>Bacillariaceae</taxon>
        <taxon>Cylindrotheca</taxon>
    </lineage>
</organism>
<keyword evidence="4" id="KW-0812">Transmembrane</keyword>
<feature type="transmembrane region" description="Helical" evidence="4">
    <location>
        <begin position="135"/>
        <end position="156"/>
    </location>
</feature>